<keyword evidence="3" id="KW-1185">Reference proteome</keyword>
<proteinExistence type="predicted"/>
<evidence type="ECO:0000313" key="2">
    <source>
        <dbReference type="EMBL" id="RSX53235.1"/>
    </source>
</evidence>
<gene>
    <name evidence="2" type="ORF">D2E25_1208</name>
</gene>
<dbReference type="Proteomes" id="UP000287533">
    <property type="component" value="Unassembled WGS sequence"/>
</dbReference>
<accession>A0A430FK04</accession>
<evidence type="ECO:0000313" key="3">
    <source>
        <dbReference type="Proteomes" id="UP000287533"/>
    </source>
</evidence>
<dbReference type="EMBL" id="QXGL01000003">
    <property type="protein sequence ID" value="RSX53235.1"/>
    <property type="molecule type" value="Genomic_DNA"/>
</dbReference>
<organism evidence="2 3">
    <name type="scientific">Bifidobacterium goeldii</name>
    <dbReference type="NCBI Taxonomy" id="2306975"/>
    <lineage>
        <taxon>Bacteria</taxon>
        <taxon>Bacillati</taxon>
        <taxon>Actinomycetota</taxon>
        <taxon>Actinomycetes</taxon>
        <taxon>Bifidobacteriales</taxon>
        <taxon>Bifidobacteriaceae</taxon>
        <taxon>Bifidobacterium</taxon>
    </lineage>
</organism>
<evidence type="ECO:0000256" key="1">
    <source>
        <dbReference type="SAM" id="MobiDB-lite"/>
    </source>
</evidence>
<feature type="compositionally biased region" description="Basic and acidic residues" evidence="1">
    <location>
        <begin position="15"/>
        <end position="36"/>
    </location>
</feature>
<dbReference type="AlphaFoldDB" id="A0A430FK04"/>
<feature type="region of interest" description="Disordered" evidence="1">
    <location>
        <begin position="1"/>
        <end position="36"/>
    </location>
</feature>
<protein>
    <submittedName>
        <fullName evidence="2">Uncharacterized protein</fullName>
    </submittedName>
</protein>
<sequence length="36" mass="4128">MHVNRQGRLNPFNKAMEELRRSTTETATEKKIPGVS</sequence>
<reference evidence="2 3" key="1">
    <citation type="submission" date="2018-09" db="EMBL/GenBank/DDBJ databases">
        <title>Characterization of the phylogenetic diversity of five novel species belonging to the genus Bifidobacterium.</title>
        <authorList>
            <person name="Lugli G.A."/>
            <person name="Duranti S."/>
            <person name="Milani C."/>
        </authorList>
    </citation>
    <scope>NUCLEOTIDE SEQUENCE [LARGE SCALE GENOMIC DNA]</scope>
    <source>
        <strain evidence="2 3">2034B</strain>
    </source>
</reference>
<comment type="caution">
    <text evidence="2">The sequence shown here is derived from an EMBL/GenBank/DDBJ whole genome shotgun (WGS) entry which is preliminary data.</text>
</comment>
<name>A0A430FK04_9BIFI</name>